<feature type="domain" description="Outer membrane channel protein CpnT-like N-terminal" evidence="1">
    <location>
        <begin position="10"/>
        <end position="94"/>
    </location>
</feature>
<dbReference type="OrthoDB" id="3296722at2"/>
<evidence type="ECO:0000313" key="4">
    <source>
        <dbReference type="Proteomes" id="UP000199398"/>
    </source>
</evidence>
<dbReference type="Gene3D" id="1.10.287.1060">
    <property type="entry name" value="ESAT-6-like"/>
    <property type="match status" value="1"/>
</dbReference>
<dbReference type="InterPro" id="IPR036689">
    <property type="entry name" value="ESAT-6-like_sf"/>
</dbReference>
<evidence type="ECO:0000259" key="1">
    <source>
        <dbReference type="Pfam" id="PF25547"/>
    </source>
</evidence>
<reference evidence="3 4" key="1">
    <citation type="submission" date="2016-10" db="EMBL/GenBank/DDBJ databases">
        <authorList>
            <person name="de Groot N.N."/>
        </authorList>
    </citation>
    <scope>NUCLEOTIDE SEQUENCE [LARGE SCALE GENOMIC DNA]</scope>
    <source>
        <strain evidence="3 4">CPCC 201259</strain>
    </source>
</reference>
<proteinExistence type="predicted"/>
<dbReference type="SUPFAM" id="SSF140453">
    <property type="entry name" value="EsxAB dimer-like"/>
    <property type="match status" value="1"/>
</dbReference>
<protein>
    <recommendedName>
        <fullName evidence="1">Outer membrane channel protein CpnT-like N-terminal domain-containing protein</fullName>
    </recommendedName>
</protein>
<dbReference type="AlphaFoldDB" id="A0A1I4VAP8"/>
<name>A0A1I4VAP8_9PSEU</name>
<reference evidence="2 5" key="2">
    <citation type="submission" date="2018-10" db="EMBL/GenBank/DDBJ databases">
        <title>Sequencing the genomes of 1000 actinobacteria strains.</title>
        <authorList>
            <person name="Klenk H.-P."/>
        </authorList>
    </citation>
    <scope>NUCLEOTIDE SEQUENCE [LARGE SCALE GENOMIC DNA]</scope>
    <source>
        <strain evidence="2 5">DSM 45119</strain>
    </source>
</reference>
<evidence type="ECO:0000313" key="3">
    <source>
        <dbReference type="EMBL" id="SFM98275.1"/>
    </source>
</evidence>
<dbReference type="EMBL" id="RBXX01000002">
    <property type="protein sequence ID" value="RKT86200.1"/>
    <property type="molecule type" value="Genomic_DNA"/>
</dbReference>
<evidence type="ECO:0000313" key="2">
    <source>
        <dbReference type="EMBL" id="RKT86200.1"/>
    </source>
</evidence>
<dbReference type="InterPro" id="IPR057746">
    <property type="entry name" value="CpnT-like_N"/>
</dbReference>
<dbReference type="STRING" id="455193.SAMN05421805_10293"/>
<organism evidence="3 4">
    <name type="scientific">Saccharopolyspora antimicrobica</name>
    <dbReference type="NCBI Taxonomy" id="455193"/>
    <lineage>
        <taxon>Bacteria</taxon>
        <taxon>Bacillati</taxon>
        <taxon>Actinomycetota</taxon>
        <taxon>Actinomycetes</taxon>
        <taxon>Pseudonocardiales</taxon>
        <taxon>Pseudonocardiaceae</taxon>
        <taxon>Saccharopolyspora</taxon>
    </lineage>
</organism>
<dbReference type="EMBL" id="FOUP01000002">
    <property type="protein sequence ID" value="SFM98275.1"/>
    <property type="molecule type" value="Genomic_DNA"/>
</dbReference>
<gene>
    <name evidence="2" type="ORF">ATL45_4560</name>
    <name evidence="3" type="ORF">SAMN05421805_10293</name>
</gene>
<dbReference type="Proteomes" id="UP000199398">
    <property type="component" value="Unassembled WGS sequence"/>
</dbReference>
<dbReference type="RefSeq" id="WP_093148127.1">
    <property type="nucleotide sequence ID" value="NZ_FOUP01000002.1"/>
</dbReference>
<keyword evidence="5" id="KW-1185">Reference proteome</keyword>
<evidence type="ECO:0000313" key="5">
    <source>
        <dbReference type="Proteomes" id="UP000270697"/>
    </source>
</evidence>
<dbReference type="Proteomes" id="UP000270697">
    <property type="component" value="Unassembled WGS sequence"/>
</dbReference>
<dbReference type="Pfam" id="PF25547">
    <property type="entry name" value="WXG100_2"/>
    <property type="match status" value="1"/>
</dbReference>
<sequence>MPLDIKVDAQPSTIRTAADWLDGMARAVDAALDTINRVRGESETGWSSEAGQAFRDGMGKIGPRVDEVSISYAGLAAELRRHADAIDTIKVRMNQARELALKEGLVVQGDLIMEPGPEPPAPTPLPADKPATPEQQAAHTAAVQAEAAFVRKVQAYADCTMLVAEARRLENESVAILNRFLGGLIEKSPFNASDVLTGLAGATAGQTAAMRAKAMQIARSGSIEISERLAQNPYMSLQARTRAAAIHITRSMEVADLERKAIASRTAQWVDKLGPRTKGFLQLTLDFGKKPPTAGSGLLRGALKVGSKLPVVGLLITGGGIGYDISVGKDPATSVASGLGGFVAGAGATVGLAALGTPVGWVVVGGAAVSWGVGFAIEEWGDELMDGVKAVGEKLQEINPKMGR</sequence>
<accession>A0A1I4VAP8</accession>